<accession>A0ABU6CWN0</accession>
<sequence>MSKPIITPTEISIAMVDLAQADYAKVLDFIRQRQGNHSTLTPEEKAHRQQSAIVGDLKQLYALVETARLAVLHVNADETEPAAEVLLMASNQLSDLLEVQQLRSRQLKAIAYPEGAEGGANHE</sequence>
<keyword evidence="2" id="KW-1185">Reference proteome</keyword>
<gene>
    <name evidence="1" type="ORF">VSS37_09580</name>
</gene>
<protein>
    <submittedName>
        <fullName evidence="1">Uncharacterized protein</fullName>
    </submittedName>
</protein>
<reference evidence="2" key="1">
    <citation type="submission" date="2023-07" db="EMBL/GenBank/DDBJ databases">
        <title>The carbon used by Thiothrix.</title>
        <authorList>
            <person name="Chen L."/>
        </authorList>
    </citation>
    <scope>NUCLEOTIDE SEQUENCE [LARGE SCALE GENOMIC DNA]</scope>
</reference>
<proteinExistence type="predicted"/>
<evidence type="ECO:0000313" key="2">
    <source>
        <dbReference type="Proteomes" id="UP001308005"/>
    </source>
</evidence>
<dbReference type="Proteomes" id="UP001308005">
    <property type="component" value="Unassembled WGS sequence"/>
</dbReference>
<dbReference type="EMBL" id="JAYMYJ010000091">
    <property type="protein sequence ID" value="MEB4591226.1"/>
    <property type="molecule type" value="Genomic_DNA"/>
</dbReference>
<comment type="caution">
    <text evidence="1">The sequence shown here is derived from an EMBL/GenBank/DDBJ whole genome shotgun (WGS) entry which is preliminary data.</text>
</comment>
<dbReference type="RefSeq" id="WP_324694676.1">
    <property type="nucleotide sequence ID" value="NZ_JAYMYJ010000091.1"/>
</dbReference>
<organism evidence="1 2">
    <name type="scientific">Candidatus Thiothrix phosphatis</name>
    <dbReference type="NCBI Taxonomy" id="3112415"/>
    <lineage>
        <taxon>Bacteria</taxon>
        <taxon>Pseudomonadati</taxon>
        <taxon>Pseudomonadota</taxon>
        <taxon>Gammaproteobacteria</taxon>
        <taxon>Thiotrichales</taxon>
        <taxon>Thiotrichaceae</taxon>
        <taxon>Thiothrix</taxon>
    </lineage>
</organism>
<name>A0ABU6CWN0_9GAMM</name>
<evidence type="ECO:0000313" key="1">
    <source>
        <dbReference type="EMBL" id="MEB4591226.1"/>
    </source>
</evidence>